<dbReference type="EMBL" id="SUMC01000259">
    <property type="protein sequence ID" value="TJZ93185.1"/>
    <property type="molecule type" value="Genomic_DNA"/>
</dbReference>
<comment type="caution">
    <text evidence="2">The sequence shown here is derived from an EMBL/GenBank/DDBJ whole genome shotgun (WGS) entry which is preliminary data.</text>
</comment>
<dbReference type="OrthoDB" id="4335202at2"/>
<evidence type="ECO:0000313" key="3">
    <source>
        <dbReference type="Proteomes" id="UP000305778"/>
    </source>
</evidence>
<name>A0A4U0RD81_9ACTN</name>
<feature type="region of interest" description="Disordered" evidence="1">
    <location>
        <begin position="1"/>
        <end position="22"/>
    </location>
</feature>
<proteinExistence type="predicted"/>
<gene>
    <name evidence="2" type="ORF">FCI23_54640</name>
</gene>
<sequence>MRYIAAGHEAVAASAPDREPTTEELAVIEREMPVIRAEIELLDAQIAAMHHPLSPLDTRRLRRAERRLLAELSRLAIEERMTGAAVAG</sequence>
<evidence type="ECO:0000256" key="1">
    <source>
        <dbReference type="SAM" id="MobiDB-lite"/>
    </source>
</evidence>
<dbReference type="AlphaFoldDB" id="A0A4U0RD81"/>
<dbReference type="Pfam" id="PF19801">
    <property type="entry name" value="DUF6284"/>
    <property type="match status" value="1"/>
</dbReference>
<dbReference type="RefSeq" id="WP_136731624.1">
    <property type="nucleotide sequence ID" value="NZ_SUMC01000259.1"/>
</dbReference>
<reference evidence="2 3" key="1">
    <citation type="submission" date="2019-04" db="EMBL/GenBank/DDBJ databases">
        <title>Streptomyces oryziradicis sp. nov., a novel actinomycete isolated from rhizosphere soil of rice (Oryza sativa L.).</title>
        <authorList>
            <person name="Li C."/>
        </authorList>
    </citation>
    <scope>NUCLEOTIDE SEQUENCE [LARGE SCALE GENOMIC DNA]</scope>
    <source>
        <strain evidence="2 3">NEAU-C40</strain>
    </source>
</reference>
<protein>
    <submittedName>
        <fullName evidence="2">Uncharacterized protein</fullName>
    </submittedName>
</protein>
<evidence type="ECO:0000313" key="2">
    <source>
        <dbReference type="EMBL" id="TJZ93185.1"/>
    </source>
</evidence>
<organism evidence="2 3">
    <name type="scientific">Actinacidiphila oryziradicis</name>
    <dbReference type="NCBI Taxonomy" id="2571141"/>
    <lineage>
        <taxon>Bacteria</taxon>
        <taxon>Bacillati</taxon>
        <taxon>Actinomycetota</taxon>
        <taxon>Actinomycetes</taxon>
        <taxon>Kitasatosporales</taxon>
        <taxon>Streptomycetaceae</taxon>
        <taxon>Actinacidiphila</taxon>
    </lineage>
</organism>
<keyword evidence="3" id="KW-1185">Reference proteome</keyword>
<accession>A0A4U0RD81</accession>
<dbReference type="InterPro" id="IPR046251">
    <property type="entry name" value="DUF6284"/>
</dbReference>
<dbReference type="Proteomes" id="UP000305778">
    <property type="component" value="Unassembled WGS sequence"/>
</dbReference>